<sequence>MDQAQLEDETVLNMLFDIALFELNQRGRRVFDSFLRDRLAALAPPEQDLAPRLAGAFFSTFRVAEWHEHAGVWLEDLLAAGRRLWLLDESLEASAPENLVIGMRLFDAGPFHAGFGIIVQPEEGMVAVCTAAVANGARLPVRSSLAAALYADHILARRVRDTDVPDILAAFVEASMLRTGPGSGASCSSAIRTRRRRTSGTCLRPQRTPSASGAHCRPAAAPSFAAWRTRHDSTV</sequence>
<proteinExistence type="predicted"/>
<dbReference type="InterPro" id="IPR058292">
    <property type="entry name" value="DUF7986"/>
</dbReference>
<evidence type="ECO:0000313" key="2">
    <source>
        <dbReference type="EMBL" id="ACL56571.1"/>
    </source>
</evidence>
<dbReference type="STRING" id="460265.Mnod_1580"/>
<dbReference type="eggNOG" id="ENOG5033KHJ">
    <property type="taxonomic scope" value="Bacteria"/>
</dbReference>
<accession>B8IPS1</accession>
<dbReference type="RefSeq" id="WP_015928266.1">
    <property type="nucleotide sequence ID" value="NC_011894.1"/>
</dbReference>
<dbReference type="AlphaFoldDB" id="B8IPS1"/>
<feature type="region of interest" description="Disordered" evidence="1">
    <location>
        <begin position="185"/>
        <end position="217"/>
    </location>
</feature>
<keyword evidence="3" id="KW-1185">Reference proteome</keyword>
<dbReference type="EMBL" id="CP001349">
    <property type="protein sequence ID" value="ACL56571.1"/>
    <property type="molecule type" value="Genomic_DNA"/>
</dbReference>
<reference evidence="2 3" key="1">
    <citation type="submission" date="2009-01" db="EMBL/GenBank/DDBJ databases">
        <title>Complete sequence of chromosome of Methylobacterium nodulans ORS 2060.</title>
        <authorList>
            <consortium name="US DOE Joint Genome Institute"/>
            <person name="Lucas S."/>
            <person name="Copeland A."/>
            <person name="Lapidus A."/>
            <person name="Glavina del Rio T."/>
            <person name="Dalin E."/>
            <person name="Tice H."/>
            <person name="Bruce D."/>
            <person name="Goodwin L."/>
            <person name="Pitluck S."/>
            <person name="Sims D."/>
            <person name="Brettin T."/>
            <person name="Detter J.C."/>
            <person name="Han C."/>
            <person name="Larimer F."/>
            <person name="Land M."/>
            <person name="Hauser L."/>
            <person name="Kyrpides N."/>
            <person name="Ivanova N."/>
            <person name="Marx C.J."/>
            <person name="Richardson P."/>
        </authorList>
    </citation>
    <scope>NUCLEOTIDE SEQUENCE [LARGE SCALE GENOMIC DNA]</scope>
    <source>
        <strain evidence="3">LMG 21967 / CNCM I-2342 / ORS 2060</strain>
    </source>
</reference>
<evidence type="ECO:0000313" key="3">
    <source>
        <dbReference type="Proteomes" id="UP000008207"/>
    </source>
</evidence>
<dbReference type="Proteomes" id="UP000008207">
    <property type="component" value="Chromosome"/>
</dbReference>
<organism evidence="2 3">
    <name type="scientific">Methylobacterium nodulans (strain LMG 21967 / CNCM I-2342 / ORS 2060)</name>
    <dbReference type="NCBI Taxonomy" id="460265"/>
    <lineage>
        <taxon>Bacteria</taxon>
        <taxon>Pseudomonadati</taxon>
        <taxon>Pseudomonadota</taxon>
        <taxon>Alphaproteobacteria</taxon>
        <taxon>Hyphomicrobiales</taxon>
        <taxon>Methylobacteriaceae</taxon>
        <taxon>Methylobacterium</taxon>
    </lineage>
</organism>
<dbReference type="HOGENOM" id="CLU_1179122_0_0_5"/>
<evidence type="ECO:0000256" key="1">
    <source>
        <dbReference type="SAM" id="MobiDB-lite"/>
    </source>
</evidence>
<gene>
    <name evidence="2" type="ordered locus">Mnod_1580</name>
</gene>
<dbReference type="Pfam" id="PF25948">
    <property type="entry name" value="DUF7986"/>
    <property type="match status" value="1"/>
</dbReference>
<protein>
    <submittedName>
        <fullName evidence="2">Uncharacterized protein</fullName>
    </submittedName>
</protein>
<dbReference type="KEGG" id="mno:Mnod_1580"/>
<name>B8IPS1_METNO</name>